<name>A0A095Y0I2_9CORY</name>
<organism evidence="2 3">
    <name type="scientific">Corynebacterium freneyi DNF00450</name>
    <dbReference type="NCBI Taxonomy" id="1287475"/>
    <lineage>
        <taxon>Bacteria</taxon>
        <taxon>Bacillati</taxon>
        <taxon>Actinomycetota</taxon>
        <taxon>Actinomycetes</taxon>
        <taxon>Mycobacteriales</taxon>
        <taxon>Corynebacteriaceae</taxon>
        <taxon>Corynebacterium</taxon>
    </lineage>
</organism>
<protein>
    <recommendedName>
        <fullName evidence="4">Phosphoribosyltransferase domain-containing protein</fullName>
    </recommendedName>
</protein>
<evidence type="ECO:0000313" key="3">
    <source>
        <dbReference type="Proteomes" id="UP000029548"/>
    </source>
</evidence>
<dbReference type="Gene3D" id="3.40.50.2020">
    <property type="match status" value="1"/>
</dbReference>
<dbReference type="InterPro" id="IPR051910">
    <property type="entry name" value="ComF/GntX_DNA_util-trans"/>
</dbReference>
<evidence type="ECO:0000256" key="1">
    <source>
        <dbReference type="ARBA" id="ARBA00008007"/>
    </source>
</evidence>
<sequence length="214" mass="21809">MWGELADLVVPRACPGCGAPEVPCAECRREFARPPVRVSPRVHVPAPTWSCGPYAGPRRAVVLAAKELGDDSARHVMGAVVGAALLRLAVDGQLPHPAQEAMTLVPAPTRASAARRRGGDPVTAACLAAARRLPGARVAAGLLRTAEGAEDSAGLTAVGRRRNIAGRIVPSGTVRGPVVLVDDVLTTGATAAHSTLVLAASGVRVAGVIVFSHA</sequence>
<dbReference type="AlphaFoldDB" id="A0A095Y0I2"/>
<dbReference type="InterPro" id="IPR029057">
    <property type="entry name" value="PRTase-like"/>
</dbReference>
<dbReference type="RefSeq" id="WP_052054337.1">
    <property type="nucleotide sequence ID" value="NZ_JRNE01000064.1"/>
</dbReference>
<dbReference type="PANTHER" id="PTHR47505">
    <property type="entry name" value="DNA UTILIZATION PROTEIN YHGH"/>
    <property type="match status" value="1"/>
</dbReference>
<comment type="similarity">
    <text evidence="1">Belongs to the ComF/GntX family.</text>
</comment>
<comment type="caution">
    <text evidence="2">The sequence shown here is derived from an EMBL/GenBank/DDBJ whole genome shotgun (WGS) entry which is preliminary data.</text>
</comment>
<reference evidence="2 3" key="1">
    <citation type="submission" date="2014-07" db="EMBL/GenBank/DDBJ databases">
        <authorList>
            <person name="McCorrison J."/>
            <person name="Sanka R."/>
            <person name="Torralba M."/>
            <person name="Gillis M."/>
            <person name="Haft D.H."/>
            <person name="Methe B."/>
            <person name="Sutton G."/>
            <person name="Nelson K.E."/>
        </authorList>
    </citation>
    <scope>NUCLEOTIDE SEQUENCE [LARGE SCALE GENOMIC DNA]</scope>
    <source>
        <strain evidence="2 3">DNF00450</strain>
    </source>
</reference>
<dbReference type="CDD" id="cd06223">
    <property type="entry name" value="PRTases_typeI"/>
    <property type="match status" value="1"/>
</dbReference>
<dbReference type="Proteomes" id="UP000029548">
    <property type="component" value="Unassembled WGS sequence"/>
</dbReference>
<dbReference type="SUPFAM" id="SSF53271">
    <property type="entry name" value="PRTase-like"/>
    <property type="match status" value="1"/>
</dbReference>
<dbReference type="eggNOG" id="COG1040">
    <property type="taxonomic scope" value="Bacteria"/>
</dbReference>
<evidence type="ECO:0008006" key="4">
    <source>
        <dbReference type="Google" id="ProtNLM"/>
    </source>
</evidence>
<accession>A0A095Y0I2</accession>
<dbReference type="PANTHER" id="PTHR47505:SF1">
    <property type="entry name" value="DNA UTILIZATION PROTEIN YHGH"/>
    <property type="match status" value="1"/>
</dbReference>
<dbReference type="InterPro" id="IPR000836">
    <property type="entry name" value="PRTase_dom"/>
</dbReference>
<evidence type="ECO:0000313" key="2">
    <source>
        <dbReference type="EMBL" id="KGF15950.1"/>
    </source>
</evidence>
<dbReference type="EMBL" id="JRNE01000064">
    <property type="protein sequence ID" value="KGF15950.1"/>
    <property type="molecule type" value="Genomic_DNA"/>
</dbReference>
<gene>
    <name evidence="2" type="ORF">HMPREF1650_09710</name>
</gene>
<proteinExistence type="inferred from homology"/>